<reference evidence="6" key="2">
    <citation type="submission" date="2015-03" db="UniProtKB">
        <authorList>
            <consortium name="EnsemblPlants"/>
        </authorList>
    </citation>
    <scope>IDENTIFICATION</scope>
</reference>
<keyword evidence="7" id="KW-1185">Reference proteome</keyword>
<keyword evidence="4" id="KW-1133">Transmembrane helix</keyword>
<feature type="domain" description="Syntaxin 6/10/61 N-terminal" evidence="5">
    <location>
        <begin position="11"/>
        <end position="80"/>
    </location>
</feature>
<dbReference type="SUPFAM" id="SSF47661">
    <property type="entry name" value="t-snare proteins"/>
    <property type="match status" value="1"/>
</dbReference>
<comment type="subcellular location">
    <subcellularLocation>
        <location evidence="2">Endomembrane system</location>
        <topology evidence="2">Single-pass type IV membrane protein</topology>
    </subcellularLocation>
</comment>
<keyword evidence="1" id="KW-0813">Transport</keyword>
<dbReference type="CDD" id="cd21442">
    <property type="entry name" value="SNARE_NTD_STX6-like"/>
    <property type="match status" value="1"/>
</dbReference>
<dbReference type="PANTHER" id="PTHR34949:SF6">
    <property type="entry name" value="EXPRESSED PROTEIN"/>
    <property type="match status" value="1"/>
</dbReference>
<name>A0A0D3GY85_9ORYZ</name>
<reference evidence="6" key="1">
    <citation type="journal article" date="2009" name="Rice">
        <title>De Novo Next Generation Sequencing of Plant Genomes.</title>
        <authorList>
            <person name="Rounsley S."/>
            <person name="Marri P.R."/>
            <person name="Yu Y."/>
            <person name="He R."/>
            <person name="Sisneros N."/>
            <person name="Goicoechea J.L."/>
            <person name="Lee S.J."/>
            <person name="Angelova A."/>
            <person name="Kudrna D."/>
            <person name="Luo M."/>
            <person name="Affourtit J."/>
            <person name="Desany B."/>
            <person name="Knight J."/>
            <person name="Niazi F."/>
            <person name="Egholm M."/>
            <person name="Wing R.A."/>
        </authorList>
    </citation>
    <scope>NUCLEOTIDE SEQUENCE [LARGE SCALE GENOMIC DNA]</scope>
    <source>
        <strain evidence="6">cv. IRGC 105608</strain>
    </source>
</reference>
<dbReference type="InterPro" id="IPR015260">
    <property type="entry name" value="Syntaxin-6/10/61_N"/>
</dbReference>
<evidence type="ECO:0000256" key="4">
    <source>
        <dbReference type="SAM" id="Phobius"/>
    </source>
</evidence>
<dbReference type="Gramene" id="OBART08G08450.1">
    <property type="protein sequence ID" value="OBART08G08450.1"/>
    <property type="gene ID" value="OBART08G08450"/>
</dbReference>
<feature type="transmembrane region" description="Helical" evidence="4">
    <location>
        <begin position="363"/>
        <end position="381"/>
    </location>
</feature>
<protein>
    <recommendedName>
        <fullName evidence="5">Syntaxin 6/10/61 N-terminal domain-containing protein</fullName>
    </recommendedName>
</protein>
<accession>A0A0D3GY85</accession>
<dbReference type="eggNOG" id="ENOG502QQ2F">
    <property type="taxonomic scope" value="Eukaryota"/>
</dbReference>
<feature type="compositionally biased region" description="Low complexity" evidence="3">
    <location>
        <begin position="202"/>
        <end position="216"/>
    </location>
</feature>
<dbReference type="PaxDb" id="65489-OBART08G08450.1"/>
<proteinExistence type="predicted"/>
<evidence type="ECO:0000256" key="3">
    <source>
        <dbReference type="SAM" id="MobiDB-lite"/>
    </source>
</evidence>
<dbReference type="STRING" id="65489.A0A0D3GY85"/>
<evidence type="ECO:0000313" key="6">
    <source>
        <dbReference type="EnsemblPlants" id="OBART08G08450.1"/>
    </source>
</evidence>
<dbReference type="GO" id="GO:0048193">
    <property type="term" value="P:Golgi vesicle transport"/>
    <property type="evidence" value="ECO:0007669"/>
    <property type="project" value="InterPro"/>
</dbReference>
<dbReference type="AlphaFoldDB" id="A0A0D3GY85"/>
<dbReference type="HOGENOM" id="CLU_058309_1_0_1"/>
<evidence type="ECO:0000259" key="5">
    <source>
        <dbReference type="Pfam" id="PF09177"/>
    </source>
</evidence>
<dbReference type="Gene3D" id="1.20.58.90">
    <property type="match status" value="1"/>
</dbReference>
<keyword evidence="1" id="KW-0653">Protein transport</keyword>
<dbReference type="GO" id="GO:0012505">
    <property type="term" value="C:endomembrane system"/>
    <property type="evidence" value="ECO:0007669"/>
    <property type="project" value="UniProtKB-SubCell"/>
</dbReference>
<evidence type="ECO:0000313" key="7">
    <source>
        <dbReference type="Proteomes" id="UP000026960"/>
    </source>
</evidence>
<dbReference type="PANTHER" id="PTHR34949">
    <property type="entry name" value="OS05G0443700 PROTEIN"/>
    <property type="match status" value="1"/>
</dbReference>
<keyword evidence="4" id="KW-0812">Transmembrane</keyword>
<evidence type="ECO:0000256" key="2">
    <source>
        <dbReference type="ARBA" id="ARBA00046280"/>
    </source>
</evidence>
<sequence>MATSFDRWEKDPFFPAAEEVQESADRMESVYRRWLQERKEVGGGAVETAAERGGDGWGRAAGDLRRELHTALGTAKWQMDYALICLDFRYGLDTNSLDELQRAIKSNYSVVLAGKDTRARHDDFVSAIGHRILEVEKFLKESNTTEGRGPLSWVRLDEGEREELAHFLSAGTYQKRDEVVTITSAGDIEVGSNARRVKKGVSIDSSNDSSGSAESGLVSTKEETAPGHRRTASAYADIGSWTITIPDEANGIDEQSFDDLPKVPLVKSPSSSVLMNAFQSKPRMKTKNGAKKLAGADQQDVVETLPLTNSRSCQGFDGLFQRSKSCLSTSDDEDNCNKKLYGCLGAFRRLLQRSQYQVQYGRPIQLLILAIVVLLVLIYAMKAIL</sequence>
<organism evidence="6">
    <name type="scientific">Oryza barthii</name>
    <dbReference type="NCBI Taxonomy" id="65489"/>
    <lineage>
        <taxon>Eukaryota</taxon>
        <taxon>Viridiplantae</taxon>
        <taxon>Streptophyta</taxon>
        <taxon>Embryophyta</taxon>
        <taxon>Tracheophyta</taxon>
        <taxon>Spermatophyta</taxon>
        <taxon>Magnoliopsida</taxon>
        <taxon>Liliopsida</taxon>
        <taxon>Poales</taxon>
        <taxon>Poaceae</taxon>
        <taxon>BOP clade</taxon>
        <taxon>Oryzoideae</taxon>
        <taxon>Oryzeae</taxon>
        <taxon>Oryzinae</taxon>
        <taxon>Oryza</taxon>
    </lineage>
</organism>
<evidence type="ECO:0000256" key="1">
    <source>
        <dbReference type="ARBA" id="ARBA00022927"/>
    </source>
</evidence>
<feature type="region of interest" description="Disordered" evidence="3">
    <location>
        <begin position="200"/>
        <end position="232"/>
    </location>
</feature>
<dbReference type="EnsemblPlants" id="OBART08G08450.1">
    <property type="protein sequence ID" value="OBART08G08450.1"/>
    <property type="gene ID" value="OBART08G08450"/>
</dbReference>
<keyword evidence="4" id="KW-0472">Membrane</keyword>
<dbReference type="Pfam" id="PF09177">
    <property type="entry name" value="STX6_10_61_N"/>
    <property type="match status" value="1"/>
</dbReference>
<dbReference type="Proteomes" id="UP000026960">
    <property type="component" value="Chromosome 8"/>
</dbReference>
<dbReference type="GO" id="GO:0016020">
    <property type="term" value="C:membrane"/>
    <property type="evidence" value="ECO:0007669"/>
    <property type="project" value="InterPro"/>
</dbReference>
<dbReference type="InterPro" id="IPR010989">
    <property type="entry name" value="SNARE"/>
</dbReference>
<dbReference type="GO" id="GO:0015031">
    <property type="term" value="P:protein transport"/>
    <property type="evidence" value="ECO:0007669"/>
    <property type="project" value="UniProtKB-KW"/>
</dbReference>